<evidence type="ECO:0000256" key="2">
    <source>
        <dbReference type="ARBA" id="ARBA00008829"/>
    </source>
</evidence>
<dbReference type="InterPro" id="IPR011778">
    <property type="entry name" value="Hydantoinase/dihydroPyrase"/>
</dbReference>
<keyword evidence="4 7" id="KW-0378">Hydrolase</keyword>
<keyword evidence="3" id="KW-0479">Metal-binding</keyword>
<sequence>MSLLIQNGRIVTASDDFVGDVLVEGEVIAAMGPKLAKPAGADVIDASGKFVFPGFIDPHVHIYLPFMGTFAKDTYATASRAALVGGTTTLIEMCCPARGDDPLEAFELWKSKGAESACDYTFHMGISRFDETTEAAIREIAARGVTSLKVFLAYKGAFGIDDGELFQTLKLAKELGLIVTAHCENETLVSELQRRLLSEGKTGPEWHEPSRPPQVEAEGVHHLMTFAEMTGAHVYCVHTSCREALEAVQQAQLRGVQAWVETVIPYLVVDKTYAERPNFEGAKYVMSPPLRDVKHQPVLWNALRSRLVSTVATDHAPFDFHGQKEMGRDDFTKIPNGIPSVEDRINLLYTYGVCRGRIDLPTLVDAASTQAAKLFGLYPRKGTIAVGSDADLVVYDPAYRGKISAQTQQMAVDYSAFEGWDLEGRPTIVTVRGQIQVCDGKFVGNLGSGQFLARPATHF</sequence>
<dbReference type="EC" id="3.5.2.-" evidence="7"/>
<feature type="domain" description="Amidohydrolase-related" evidence="6">
    <location>
        <begin position="50"/>
        <end position="435"/>
    </location>
</feature>
<dbReference type="InterPro" id="IPR050378">
    <property type="entry name" value="Metallo-dep_Hydrolases_sf"/>
</dbReference>
<dbReference type="InterPro" id="IPR011059">
    <property type="entry name" value="Metal-dep_hydrolase_composite"/>
</dbReference>
<evidence type="ECO:0000256" key="5">
    <source>
        <dbReference type="PIRSR" id="PIRSR611778-50"/>
    </source>
</evidence>
<dbReference type="InterPro" id="IPR032466">
    <property type="entry name" value="Metal_Hydrolase"/>
</dbReference>
<dbReference type="Gene3D" id="3.20.20.140">
    <property type="entry name" value="Metal-dependent hydrolases"/>
    <property type="match status" value="1"/>
</dbReference>
<dbReference type="GO" id="GO:0016812">
    <property type="term" value="F:hydrolase activity, acting on carbon-nitrogen (but not peptide) bonds, in cyclic amides"/>
    <property type="evidence" value="ECO:0007669"/>
    <property type="project" value="TreeGrafter"/>
</dbReference>
<dbReference type="PANTHER" id="PTHR11647:SF1">
    <property type="entry name" value="COLLAPSIN RESPONSE MEDIATOR PROTEIN"/>
    <property type="match status" value="1"/>
</dbReference>
<dbReference type="SUPFAM" id="SSF51338">
    <property type="entry name" value="Composite domain of metallo-dependent hydrolases"/>
    <property type="match status" value="1"/>
</dbReference>
<evidence type="ECO:0000313" key="7">
    <source>
        <dbReference type="EMBL" id="QDT72604.1"/>
    </source>
</evidence>
<evidence type="ECO:0000256" key="4">
    <source>
        <dbReference type="ARBA" id="ARBA00022801"/>
    </source>
</evidence>
<protein>
    <submittedName>
        <fullName evidence="7">D-hydantoinase</fullName>
        <ecNumber evidence="7">3.5.2.-</ecNumber>
    </submittedName>
</protein>
<evidence type="ECO:0000259" key="6">
    <source>
        <dbReference type="Pfam" id="PF01979"/>
    </source>
</evidence>
<reference evidence="7 8" key="1">
    <citation type="submission" date="2019-02" db="EMBL/GenBank/DDBJ databases">
        <title>Deep-cultivation of Planctomycetes and their phenomic and genomic characterization uncovers novel biology.</title>
        <authorList>
            <person name="Wiegand S."/>
            <person name="Jogler M."/>
            <person name="Boedeker C."/>
            <person name="Pinto D."/>
            <person name="Vollmers J."/>
            <person name="Rivas-Marin E."/>
            <person name="Kohn T."/>
            <person name="Peeters S.H."/>
            <person name="Heuer A."/>
            <person name="Rast P."/>
            <person name="Oberbeckmann S."/>
            <person name="Bunk B."/>
            <person name="Jeske O."/>
            <person name="Meyerdierks A."/>
            <person name="Storesund J.E."/>
            <person name="Kallscheuer N."/>
            <person name="Luecker S."/>
            <person name="Lage O.M."/>
            <person name="Pohl T."/>
            <person name="Merkel B.J."/>
            <person name="Hornburger P."/>
            <person name="Mueller R.-W."/>
            <person name="Bruemmer F."/>
            <person name="Labrenz M."/>
            <person name="Spormann A.M."/>
            <person name="Op den Camp H."/>
            <person name="Overmann J."/>
            <person name="Amann R."/>
            <person name="Jetten M.S.M."/>
            <person name="Mascher T."/>
            <person name="Medema M.H."/>
            <person name="Devos D.P."/>
            <person name="Kaster A.-K."/>
            <person name="Ovreas L."/>
            <person name="Rohde M."/>
            <person name="Galperin M.Y."/>
            <person name="Jogler C."/>
        </authorList>
    </citation>
    <scope>NUCLEOTIDE SEQUENCE [LARGE SCALE GENOMIC DNA]</scope>
    <source>
        <strain evidence="7 8">I41</strain>
    </source>
</reference>
<dbReference type="NCBIfam" id="TIGR02033">
    <property type="entry name" value="D-hydantoinase"/>
    <property type="match status" value="1"/>
</dbReference>
<proteinExistence type="inferred from homology"/>
<dbReference type="AlphaFoldDB" id="A0A517TW55"/>
<dbReference type="GO" id="GO:0005829">
    <property type="term" value="C:cytosol"/>
    <property type="evidence" value="ECO:0007669"/>
    <property type="project" value="TreeGrafter"/>
</dbReference>
<dbReference type="FunFam" id="3.20.20.140:FF:000076">
    <property type="entry name" value="Dihydropyrimidinase like 2"/>
    <property type="match status" value="1"/>
</dbReference>
<dbReference type="InterPro" id="IPR006680">
    <property type="entry name" value="Amidohydro-rel"/>
</dbReference>
<dbReference type="Gene3D" id="2.30.40.10">
    <property type="entry name" value="Urease, subunit C, domain 1"/>
    <property type="match status" value="1"/>
</dbReference>
<comment type="cofactor">
    <cofactor evidence="1">
        <name>Zn(2+)</name>
        <dbReference type="ChEBI" id="CHEBI:29105"/>
    </cofactor>
</comment>
<accession>A0A517TW55</accession>
<dbReference type="Pfam" id="PF01979">
    <property type="entry name" value="Amidohydro_1"/>
    <property type="match status" value="1"/>
</dbReference>
<dbReference type="KEGG" id="llh:I41_17850"/>
<comment type="similarity">
    <text evidence="2">Belongs to the metallo-dependent hydrolases superfamily. Hydantoinase/dihydropyrimidinase family.</text>
</comment>
<dbReference type="CDD" id="cd01314">
    <property type="entry name" value="D-HYD"/>
    <property type="match status" value="1"/>
</dbReference>
<dbReference type="RefSeq" id="WP_145432154.1">
    <property type="nucleotide sequence ID" value="NZ_CP036339.1"/>
</dbReference>
<dbReference type="PANTHER" id="PTHR11647">
    <property type="entry name" value="HYDRANTOINASE/DIHYDROPYRIMIDINASE FAMILY MEMBER"/>
    <property type="match status" value="1"/>
</dbReference>
<evidence type="ECO:0000256" key="3">
    <source>
        <dbReference type="ARBA" id="ARBA00022723"/>
    </source>
</evidence>
<evidence type="ECO:0000313" key="8">
    <source>
        <dbReference type="Proteomes" id="UP000317909"/>
    </source>
</evidence>
<dbReference type="Proteomes" id="UP000317909">
    <property type="component" value="Chromosome"/>
</dbReference>
<keyword evidence="8" id="KW-1185">Reference proteome</keyword>
<feature type="modified residue" description="N6-carboxylysine" evidence="5">
    <location>
        <position position="149"/>
    </location>
</feature>
<dbReference type="OrthoDB" id="9765462at2"/>
<name>A0A517TW55_9BACT</name>
<organism evidence="7 8">
    <name type="scientific">Lacipirellula limnantheis</name>
    <dbReference type="NCBI Taxonomy" id="2528024"/>
    <lineage>
        <taxon>Bacteria</taxon>
        <taxon>Pseudomonadati</taxon>
        <taxon>Planctomycetota</taxon>
        <taxon>Planctomycetia</taxon>
        <taxon>Pirellulales</taxon>
        <taxon>Lacipirellulaceae</taxon>
        <taxon>Lacipirellula</taxon>
    </lineage>
</organism>
<dbReference type="SUPFAM" id="SSF51556">
    <property type="entry name" value="Metallo-dependent hydrolases"/>
    <property type="match status" value="1"/>
</dbReference>
<comment type="PTM">
    <text evidence="5">Carbamylation allows a single lysine to coordinate two divalent metal cations.</text>
</comment>
<dbReference type="GO" id="GO:0046872">
    <property type="term" value="F:metal ion binding"/>
    <property type="evidence" value="ECO:0007669"/>
    <property type="project" value="UniProtKB-KW"/>
</dbReference>
<evidence type="ECO:0000256" key="1">
    <source>
        <dbReference type="ARBA" id="ARBA00001947"/>
    </source>
</evidence>
<dbReference type="EMBL" id="CP036339">
    <property type="protein sequence ID" value="QDT72604.1"/>
    <property type="molecule type" value="Genomic_DNA"/>
</dbReference>
<gene>
    <name evidence="7" type="ORF">I41_17850</name>
</gene>